<feature type="domain" description="3-hydroxyacyl-CoA dehydrogenase C-terminal" evidence="1">
    <location>
        <begin position="139"/>
        <end position="222"/>
    </location>
</feature>
<dbReference type="SUPFAM" id="SSF48179">
    <property type="entry name" value="6-phosphogluconate dehydrogenase C-terminal domain-like"/>
    <property type="match status" value="1"/>
</dbReference>
<dbReference type="Pfam" id="PF00725">
    <property type="entry name" value="3HCDH"/>
    <property type="match status" value="1"/>
</dbReference>
<dbReference type="EMBL" id="FTNM01000001">
    <property type="protein sequence ID" value="SIQ66438.1"/>
    <property type="molecule type" value="Genomic_DNA"/>
</dbReference>
<dbReference type="STRING" id="1077936.SAMN05421545_0949"/>
<reference evidence="3" key="1">
    <citation type="submission" date="2017-01" db="EMBL/GenBank/DDBJ databases">
        <authorList>
            <person name="Varghese N."/>
            <person name="Submissions S."/>
        </authorList>
    </citation>
    <scope>NUCLEOTIDE SEQUENCE [LARGE SCALE GENOMIC DNA]</scope>
    <source>
        <strain evidence="3">DM9</strain>
    </source>
</reference>
<dbReference type="PANTHER" id="PTHR48075">
    <property type="entry name" value="3-HYDROXYACYL-COA DEHYDROGENASE FAMILY PROTEIN"/>
    <property type="match status" value="1"/>
</dbReference>
<gene>
    <name evidence="2" type="ORF">SAMN05421545_0949</name>
</gene>
<dbReference type="Gene3D" id="1.10.1040.10">
    <property type="entry name" value="N-(1-d-carboxylethyl)-l-norvaline Dehydrogenase, domain 2"/>
    <property type="match status" value="1"/>
</dbReference>
<protein>
    <submittedName>
        <fullName evidence="2">3-hydroxybutyryl-CoA dehydrogenase</fullName>
    </submittedName>
</protein>
<dbReference type="OrthoDB" id="2986269at2"/>
<sequence length="227" mass="25779">MHILVLSGDEMAAEFKQKFPEGGNGNTYTFLHSRHLTDDQLKPGDVVFDFLLHQEPERLSDYGPGQIVFCQAVTKQLASLVRESGLERICTLFGFNGLPTLLNRPVLEVSLYEQEDTEKLKQVCEQLGTEYQLVEDRAGMATPRILCMIINEACYTLQEGTASIQDIDLGMKLGTNYPHGPFEWANAIGIDNVYQVLEAMYEDTREERYKICPLLKTKYLRGEKFSL</sequence>
<accession>A0A1N6ULB3</accession>
<dbReference type="PANTHER" id="PTHR48075:SF5">
    <property type="entry name" value="3-HYDROXYBUTYRYL-COA DEHYDROGENASE"/>
    <property type="match status" value="1"/>
</dbReference>
<keyword evidence="3" id="KW-1185">Reference proteome</keyword>
<evidence type="ECO:0000313" key="3">
    <source>
        <dbReference type="Proteomes" id="UP000185924"/>
    </source>
</evidence>
<dbReference type="GO" id="GO:0006631">
    <property type="term" value="P:fatty acid metabolic process"/>
    <property type="evidence" value="ECO:0007669"/>
    <property type="project" value="InterPro"/>
</dbReference>
<proteinExistence type="predicted"/>
<dbReference type="InterPro" id="IPR013328">
    <property type="entry name" value="6PGD_dom2"/>
</dbReference>
<name>A0A1N6ULB3_9BACT</name>
<dbReference type="AlphaFoldDB" id="A0A1N6ULB3"/>
<dbReference type="GO" id="GO:0016616">
    <property type="term" value="F:oxidoreductase activity, acting on the CH-OH group of donors, NAD or NADP as acceptor"/>
    <property type="evidence" value="ECO:0007669"/>
    <property type="project" value="InterPro"/>
</dbReference>
<evidence type="ECO:0000259" key="1">
    <source>
        <dbReference type="Pfam" id="PF00725"/>
    </source>
</evidence>
<dbReference type="RefSeq" id="WP_076421294.1">
    <property type="nucleotide sequence ID" value="NZ_FTNM01000001.1"/>
</dbReference>
<dbReference type="InterPro" id="IPR006108">
    <property type="entry name" value="3HC_DH_C"/>
</dbReference>
<organism evidence="2 3">
    <name type="scientific">Pontibacter lucknowensis</name>
    <dbReference type="NCBI Taxonomy" id="1077936"/>
    <lineage>
        <taxon>Bacteria</taxon>
        <taxon>Pseudomonadati</taxon>
        <taxon>Bacteroidota</taxon>
        <taxon>Cytophagia</taxon>
        <taxon>Cytophagales</taxon>
        <taxon>Hymenobacteraceae</taxon>
        <taxon>Pontibacter</taxon>
    </lineage>
</organism>
<dbReference type="Proteomes" id="UP000185924">
    <property type="component" value="Unassembled WGS sequence"/>
</dbReference>
<dbReference type="InterPro" id="IPR008927">
    <property type="entry name" value="6-PGluconate_DH-like_C_sf"/>
</dbReference>
<evidence type="ECO:0000313" key="2">
    <source>
        <dbReference type="EMBL" id="SIQ66438.1"/>
    </source>
</evidence>